<dbReference type="InterPro" id="IPR017972">
    <property type="entry name" value="Cyt_P450_CS"/>
</dbReference>
<evidence type="ECO:0000256" key="5">
    <source>
        <dbReference type="ARBA" id="ARBA00023002"/>
    </source>
</evidence>
<evidence type="ECO:0000256" key="6">
    <source>
        <dbReference type="ARBA" id="ARBA00023004"/>
    </source>
</evidence>
<evidence type="ECO:0000313" key="12">
    <source>
        <dbReference type="Proteomes" id="UP000027456"/>
    </source>
</evidence>
<dbReference type="AlphaFoldDB" id="A0A074SBG6"/>
<keyword evidence="5 9" id="KW-0560">Oxidoreductase</keyword>
<dbReference type="HOGENOM" id="CLU_001570_27_0_1"/>
<evidence type="ECO:0000256" key="7">
    <source>
        <dbReference type="ARBA" id="ARBA00023033"/>
    </source>
</evidence>
<keyword evidence="3 8" id="KW-0349">Heme</keyword>
<dbReference type="GO" id="GO:0020037">
    <property type="term" value="F:heme binding"/>
    <property type="evidence" value="ECO:0007669"/>
    <property type="project" value="InterPro"/>
</dbReference>
<keyword evidence="10" id="KW-0472">Membrane</keyword>
<dbReference type="InterPro" id="IPR036396">
    <property type="entry name" value="Cyt_P450_sf"/>
</dbReference>
<dbReference type="PANTHER" id="PTHR24287:SF1">
    <property type="entry name" value="P450, PUTATIVE (EUROFUNG)-RELATED"/>
    <property type="match status" value="1"/>
</dbReference>
<dbReference type="InterPro" id="IPR047146">
    <property type="entry name" value="Cyt_P450_E_CYP52_fungi"/>
</dbReference>
<dbReference type="Proteomes" id="UP000027456">
    <property type="component" value="Unassembled WGS sequence"/>
</dbReference>
<gene>
    <name evidence="11" type="ORF">V565_158750</name>
</gene>
<dbReference type="PRINTS" id="PR00463">
    <property type="entry name" value="EP450I"/>
</dbReference>
<evidence type="ECO:0000256" key="4">
    <source>
        <dbReference type="ARBA" id="ARBA00022723"/>
    </source>
</evidence>
<dbReference type="SUPFAM" id="SSF48264">
    <property type="entry name" value="Cytochrome P450"/>
    <property type="match status" value="1"/>
</dbReference>
<comment type="similarity">
    <text evidence="2 9">Belongs to the cytochrome P450 family.</text>
</comment>
<dbReference type="Gene3D" id="1.10.630.10">
    <property type="entry name" value="Cytochrome P450"/>
    <property type="match status" value="1"/>
</dbReference>
<dbReference type="GO" id="GO:0004497">
    <property type="term" value="F:monooxygenase activity"/>
    <property type="evidence" value="ECO:0007669"/>
    <property type="project" value="UniProtKB-KW"/>
</dbReference>
<keyword evidence="6 8" id="KW-0408">Iron</keyword>
<name>A0A074SBG6_9AGAM</name>
<dbReference type="GO" id="GO:0016705">
    <property type="term" value="F:oxidoreductase activity, acting on paired donors, with incorporation or reduction of molecular oxygen"/>
    <property type="evidence" value="ECO:0007669"/>
    <property type="project" value="InterPro"/>
</dbReference>
<dbReference type="PANTHER" id="PTHR24287">
    <property type="entry name" value="P450, PUTATIVE (EUROFUNG)-RELATED"/>
    <property type="match status" value="1"/>
</dbReference>
<keyword evidence="10" id="KW-1133">Transmembrane helix</keyword>
<reference evidence="11 12" key="1">
    <citation type="submission" date="2013-12" db="EMBL/GenBank/DDBJ databases">
        <authorList>
            <person name="Cubeta M."/>
            <person name="Pakala S."/>
            <person name="Fedorova N."/>
            <person name="Thomas E."/>
            <person name="Dean R."/>
            <person name="Jabaji S."/>
            <person name="Neate S."/>
            <person name="Toda T."/>
            <person name="Tavantzis S."/>
            <person name="Vilgalys R."/>
            <person name="Bharathan N."/>
            <person name="Pakala S."/>
            <person name="Losada L.S."/>
            <person name="Zafar N."/>
            <person name="Nierman W."/>
        </authorList>
    </citation>
    <scope>NUCLEOTIDE SEQUENCE [LARGE SCALE GENOMIC DNA]</scope>
    <source>
        <strain evidence="11 12">123E</strain>
    </source>
</reference>
<feature type="transmembrane region" description="Helical" evidence="10">
    <location>
        <begin position="37"/>
        <end position="56"/>
    </location>
</feature>
<evidence type="ECO:0000313" key="11">
    <source>
        <dbReference type="EMBL" id="KEP47352.1"/>
    </source>
</evidence>
<keyword evidence="4 8" id="KW-0479">Metal-binding</keyword>
<evidence type="ECO:0000256" key="2">
    <source>
        <dbReference type="ARBA" id="ARBA00010617"/>
    </source>
</evidence>
<protein>
    <submittedName>
        <fullName evidence="11">Cytochrome P450 family monooxygenase</fullName>
    </submittedName>
</protein>
<comment type="cofactor">
    <cofactor evidence="1 8">
        <name>heme</name>
        <dbReference type="ChEBI" id="CHEBI:30413"/>
    </cofactor>
</comment>
<dbReference type="PRINTS" id="PR00385">
    <property type="entry name" value="P450"/>
</dbReference>
<keyword evidence="10" id="KW-0812">Transmembrane</keyword>
<organism evidence="11 12">
    <name type="scientific">Rhizoctonia solani 123E</name>
    <dbReference type="NCBI Taxonomy" id="1423351"/>
    <lineage>
        <taxon>Eukaryota</taxon>
        <taxon>Fungi</taxon>
        <taxon>Dikarya</taxon>
        <taxon>Basidiomycota</taxon>
        <taxon>Agaricomycotina</taxon>
        <taxon>Agaricomycetes</taxon>
        <taxon>Cantharellales</taxon>
        <taxon>Ceratobasidiaceae</taxon>
        <taxon>Rhizoctonia</taxon>
    </lineage>
</organism>
<dbReference type="InterPro" id="IPR001128">
    <property type="entry name" value="Cyt_P450"/>
</dbReference>
<comment type="caution">
    <text evidence="11">The sequence shown here is derived from an EMBL/GenBank/DDBJ whole genome shotgun (WGS) entry which is preliminary data.</text>
</comment>
<keyword evidence="12" id="KW-1185">Reference proteome</keyword>
<dbReference type="OrthoDB" id="1470350at2759"/>
<dbReference type="PROSITE" id="PS00086">
    <property type="entry name" value="CYTOCHROME_P450"/>
    <property type="match status" value="1"/>
</dbReference>
<sequence length="591" mass="67355">MTYHHRQALFTSLARFIGVPFLLTYLGLRFSQVHSTSWLHSVLFSALYVLSVPLFWSIRNVLKLHLQDREARRLGARPIPRIKGKWPGNIDVLVDMFKTMQKGYIGEWVHKMSLIYGPTFNTRVMWEDVIFTVDHDVIKFSLATGFEHFEKGPTQRNRSETMMGDGIFNRDGDVWRFHRAMARPFFARERISDFHLYDRYTQKALSIFNNHESRDVACDVQDVFSRFTMDAAGEFLFGASDLNTLDLPLPIAGQAKMGPKGTLAEGGYGNFVSAFEKALILLPVRSRLGRHLWPAAEVLADKARPYRNEIDFWIQPLLDQAFGRRDSWLRGGGDAKQPAGDTFIDHLVSSTDDRKMIANELINILLAARDTTASLLTFAVYLLAMHPEVMERGRVEVLETVGDSAAPTYDQIKQMRYLRAIINEVLRLFPSVPLNERATSHSVVLPAKPTETPLYMPGPHTSMIYSTMLMQRDPKLWGPDADLFDPMRWLDHRHKRVLSDPFKYIPFNAGPRICLGQQFALNEATFVLVRLLQTFSQFDLAMDAAPEGSCPPAEWAQGTGRKPLERIWPKSAVTLYSHGGMWVKFKSAAKQ</sequence>
<feature type="transmembrane region" description="Helical" evidence="10">
    <location>
        <begin position="12"/>
        <end position="31"/>
    </location>
</feature>
<keyword evidence="7 9" id="KW-0503">Monooxygenase</keyword>
<evidence type="ECO:0000256" key="1">
    <source>
        <dbReference type="ARBA" id="ARBA00001971"/>
    </source>
</evidence>
<accession>A0A074SBG6</accession>
<feature type="binding site" description="axial binding residue" evidence="8">
    <location>
        <position position="514"/>
    </location>
    <ligand>
        <name>heme</name>
        <dbReference type="ChEBI" id="CHEBI:30413"/>
    </ligand>
    <ligandPart>
        <name>Fe</name>
        <dbReference type="ChEBI" id="CHEBI:18248"/>
    </ligandPart>
</feature>
<dbReference type="Pfam" id="PF00067">
    <property type="entry name" value="p450"/>
    <property type="match status" value="1"/>
</dbReference>
<proteinExistence type="inferred from homology"/>
<evidence type="ECO:0000256" key="10">
    <source>
        <dbReference type="SAM" id="Phobius"/>
    </source>
</evidence>
<dbReference type="EMBL" id="AZST01000765">
    <property type="protein sequence ID" value="KEP47352.1"/>
    <property type="molecule type" value="Genomic_DNA"/>
</dbReference>
<dbReference type="InterPro" id="IPR002401">
    <property type="entry name" value="Cyt_P450_E_grp-I"/>
</dbReference>
<evidence type="ECO:0000256" key="9">
    <source>
        <dbReference type="RuleBase" id="RU000461"/>
    </source>
</evidence>
<evidence type="ECO:0000256" key="3">
    <source>
        <dbReference type="ARBA" id="ARBA00022617"/>
    </source>
</evidence>
<dbReference type="GO" id="GO:0005506">
    <property type="term" value="F:iron ion binding"/>
    <property type="evidence" value="ECO:0007669"/>
    <property type="project" value="InterPro"/>
</dbReference>
<dbReference type="STRING" id="1423351.A0A074SBG6"/>
<evidence type="ECO:0000256" key="8">
    <source>
        <dbReference type="PIRSR" id="PIRSR602401-1"/>
    </source>
</evidence>